<dbReference type="Proteomes" id="UP000554482">
    <property type="component" value="Unassembled WGS sequence"/>
</dbReference>
<evidence type="ECO:0000256" key="3">
    <source>
        <dbReference type="PROSITE-ProRule" id="PRU00221"/>
    </source>
</evidence>
<feature type="repeat" description="WD" evidence="3">
    <location>
        <begin position="234"/>
        <end position="275"/>
    </location>
</feature>
<keyword evidence="1 3" id="KW-0853">WD repeat</keyword>
<feature type="compositionally biased region" description="Basic and acidic residues" evidence="4">
    <location>
        <begin position="161"/>
        <end position="170"/>
    </location>
</feature>
<dbReference type="Pfam" id="PF00400">
    <property type="entry name" value="WD40"/>
    <property type="match status" value="5"/>
</dbReference>
<reference evidence="5 6" key="1">
    <citation type="submission" date="2020-06" db="EMBL/GenBank/DDBJ databases">
        <title>Transcriptomic and genomic resources for Thalictrum thalictroides and T. hernandezii: Facilitating candidate gene discovery in an emerging model plant lineage.</title>
        <authorList>
            <person name="Arias T."/>
            <person name="Riano-Pachon D.M."/>
            <person name="Di Stilio V.S."/>
        </authorList>
    </citation>
    <scope>NUCLEOTIDE SEQUENCE [LARGE SCALE GENOMIC DNA]</scope>
    <source>
        <strain evidence="6">cv. WT478/WT964</strain>
        <tissue evidence="5">Leaves</tissue>
    </source>
</reference>
<dbReference type="SUPFAM" id="SSF50978">
    <property type="entry name" value="WD40 repeat-like"/>
    <property type="match status" value="1"/>
</dbReference>
<dbReference type="SMART" id="SM00320">
    <property type="entry name" value="WD40"/>
    <property type="match status" value="7"/>
</dbReference>
<keyword evidence="2" id="KW-0677">Repeat</keyword>
<dbReference type="Gene3D" id="2.130.10.10">
    <property type="entry name" value="YVTN repeat-like/Quinoprotein amine dehydrogenase"/>
    <property type="match status" value="1"/>
</dbReference>
<feature type="repeat" description="WD" evidence="3">
    <location>
        <begin position="363"/>
        <end position="405"/>
    </location>
</feature>
<dbReference type="PROSITE" id="PS50082">
    <property type="entry name" value="WD_REPEATS_2"/>
    <property type="match status" value="3"/>
</dbReference>
<evidence type="ECO:0000256" key="4">
    <source>
        <dbReference type="SAM" id="MobiDB-lite"/>
    </source>
</evidence>
<name>A0A7J6UX05_THATH</name>
<proteinExistence type="predicted"/>
<feature type="region of interest" description="Disordered" evidence="4">
    <location>
        <begin position="628"/>
        <end position="654"/>
    </location>
</feature>
<dbReference type="AlphaFoldDB" id="A0A7J6UX05"/>
<protein>
    <submittedName>
        <fullName evidence="5">Wd repeat-containing protein 44-like</fullName>
    </submittedName>
</protein>
<evidence type="ECO:0000313" key="5">
    <source>
        <dbReference type="EMBL" id="KAF5176720.1"/>
    </source>
</evidence>
<feature type="repeat" description="WD" evidence="3">
    <location>
        <begin position="323"/>
        <end position="363"/>
    </location>
</feature>
<sequence length="692" mass="77569">MLKSNDGDDLFYDSVDSFRSCDSLSPEESPSQIVELDYRIWKSEPVSVLERRNRFLQGMGFNEFVPPQVSHSEEIIVDKFSSGSLPKNFELERIAECSSAVTRFSPLTSNRGEGEASCSGRDLNEETKFVTYQLGKQKSREGKTCDSEQPTGLLPNAPREATAHGEEHIGELNTSKMRIKSWWNRIVQKRMKERIQKTGGSSMECTVPSTNRMNVRHNAKKCLEFSAVYMQQQIQAHKGFIWTMKFSPDGQYLASGGEDGVVRIWHVTSTDASSKNLIAKDASTLVHKARGRKLLPGKKRSKSASVVIPQKAFKIDESPIHEFYGHTDDVLDICWSKSNCLLSSSKDETVRLWQVGSDECLQVFPHNNYVTCIQFNPIDDGFFISGSIDGKVRIWGLSENRVVDWADVRDIITAICYQPDGQGFVVGSISGHCRFYDTSGNNLQLDAQISVQGKKKSSNSRITGFQFSPEDAQKVMITSADSKVRIFYGLDVVHKYRGLRKSGSQMSASFTSNGSHIISVGEDSRVYMWNYDGLCTASSKQAKSTNSCEHFFFEGVSVAAPWLGMEHERMDSNLESSAPAVDPIVSSSLLRDSARFSLGGWFSMDGRLRGLATWPEEKLPLWSVPVQENDHSHQNHNDNQDQDHPHPQDHHKKPYTHKNRAALSSTWGLVIVTGGYDGVIRTFHNYGLPVRL</sequence>
<dbReference type="PROSITE" id="PS50294">
    <property type="entry name" value="WD_REPEATS_REGION"/>
    <property type="match status" value="3"/>
</dbReference>
<dbReference type="InterPro" id="IPR040324">
    <property type="entry name" value="WDR44/Dgr2"/>
</dbReference>
<dbReference type="PRINTS" id="PR00320">
    <property type="entry name" value="GPROTEINBRPT"/>
</dbReference>
<dbReference type="OrthoDB" id="408728at2759"/>
<dbReference type="EMBL" id="JABWDY010042338">
    <property type="protein sequence ID" value="KAF5176720.1"/>
    <property type="molecule type" value="Genomic_DNA"/>
</dbReference>
<evidence type="ECO:0000313" key="6">
    <source>
        <dbReference type="Proteomes" id="UP000554482"/>
    </source>
</evidence>
<dbReference type="PANTHER" id="PTHR14221:SF31">
    <property type="entry name" value="TRANSDUCIN_WD40 REPEAT-LIKE SUPERFAMILY PROTEIN"/>
    <property type="match status" value="1"/>
</dbReference>
<feature type="compositionally biased region" description="Basic and acidic residues" evidence="4">
    <location>
        <begin position="628"/>
        <end position="648"/>
    </location>
</feature>
<dbReference type="InterPro" id="IPR036322">
    <property type="entry name" value="WD40_repeat_dom_sf"/>
</dbReference>
<comment type="caution">
    <text evidence="5">The sequence shown here is derived from an EMBL/GenBank/DDBJ whole genome shotgun (WGS) entry which is preliminary data.</text>
</comment>
<evidence type="ECO:0000256" key="2">
    <source>
        <dbReference type="ARBA" id="ARBA00022737"/>
    </source>
</evidence>
<dbReference type="FunFam" id="2.130.10.10:FF:000849">
    <property type="entry name" value="WD repeat-containing protein 44"/>
    <property type="match status" value="1"/>
</dbReference>
<dbReference type="InterPro" id="IPR015943">
    <property type="entry name" value="WD40/YVTN_repeat-like_dom_sf"/>
</dbReference>
<keyword evidence="6" id="KW-1185">Reference proteome</keyword>
<dbReference type="PANTHER" id="PTHR14221">
    <property type="entry name" value="WD REPEAT DOMAIN 44"/>
    <property type="match status" value="1"/>
</dbReference>
<dbReference type="InterPro" id="IPR020472">
    <property type="entry name" value="WD40_PAC1"/>
</dbReference>
<dbReference type="InterPro" id="IPR001680">
    <property type="entry name" value="WD40_rpt"/>
</dbReference>
<evidence type="ECO:0000256" key="1">
    <source>
        <dbReference type="ARBA" id="ARBA00022574"/>
    </source>
</evidence>
<gene>
    <name evidence="5" type="ORF">FRX31_033692</name>
</gene>
<organism evidence="5 6">
    <name type="scientific">Thalictrum thalictroides</name>
    <name type="common">Rue-anemone</name>
    <name type="synonym">Anemone thalictroides</name>
    <dbReference type="NCBI Taxonomy" id="46969"/>
    <lineage>
        <taxon>Eukaryota</taxon>
        <taxon>Viridiplantae</taxon>
        <taxon>Streptophyta</taxon>
        <taxon>Embryophyta</taxon>
        <taxon>Tracheophyta</taxon>
        <taxon>Spermatophyta</taxon>
        <taxon>Magnoliopsida</taxon>
        <taxon>Ranunculales</taxon>
        <taxon>Ranunculaceae</taxon>
        <taxon>Thalictroideae</taxon>
        <taxon>Thalictrum</taxon>
    </lineage>
</organism>
<feature type="region of interest" description="Disordered" evidence="4">
    <location>
        <begin position="139"/>
        <end position="171"/>
    </location>
</feature>
<accession>A0A7J6UX05</accession>